<dbReference type="PANTHER" id="PTHR11069">
    <property type="entry name" value="GLUCOSYLCERAMIDASE"/>
    <property type="match status" value="1"/>
</dbReference>
<sequence length="488" mass="51584">MNLRTTLLMPTALLALTACSQETLSVPRATEMTTQGATVTRSARIWLTTPDGRQKLAPQTSVAFKSGMTAGTGAVTVDDRTTYQSIKGFGAALTESSAYLIGQRLPAAQRDALLKQLFDPASGIGLSYLRVPLGASDFAQSSYTYDDLPVGETDAGLTRFSLVREEQQVLPLARAIRQTSAEVRFMGTPWSAPAWMKDSGQLGGGRLKAEWQSAYANYLVKAVQGYSQSGVPLDMLTLQNEPRHQTTGYPSMGLEPAAAASLAQQLAPALRSAGLQTGLLGWDHNWDDTAYPLALLSDQGARDALAGTAFHCYGGDVGAQSAVHDAFPDKDVYFTECSGGGWATNWGANLGWNVQHLVIGATRNWARTVLLWNLALDPQGGPTNGGCANCRGVVTVEPSTGGVTLNEEYYALGHVAKFVRPGAVRIASSSYGAGDIQTVAFRNPDGSRALVMLNGSAAGRKVQIVENGAGLTYTVPAGAVVTMTWPAS</sequence>
<feature type="chain" id="PRO_5047381758" evidence="5">
    <location>
        <begin position="21"/>
        <end position="488"/>
    </location>
</feature>
<comment type="similarity">
    <text evidence="1 4">Belongs to the glycosyl hydrolase 30 family.</text>
</comment>
<name>A0ABV8XSC2_9DEIO</name>
<dbReference type="SUPFAM" id="SSF51011">
    <property type="entry name" value="Glycosyl hydrolase domain"/>
    <property type="match status" value="1"/>
</dbReference>
<keyword evidence="3 4" id="KW-0378">Hydrolase</keyword>
<dbReference type="InterPro" id="IPR001139">
    <property type="entry name" value="Glyco_hydro_30"/>
</dbReference>
<keyword evidence="4" id="KW-0326">Glycosidase</keyword>
<evidence type="ECO:0000259" key="6">
    <source>
        <dbReference type="Pfam" id="PF02055"/>
    </source>
</evidence>
<comment type="caution">
    <text evidence="8">The sequence shown here is derived from an EMBL/GenBank/DDBJ whole genome shotgun (WGS) entry which is preliminary data.</text>
</comment>
<evidence type="ECO:0000313" key="9">
    <source>
        <dbReference type="Proteomes" id="UP001595998"/>
    </source>
</evidence>
<feature type="domain" description="Glycosyl hydrolase family 30 TIM-barrel" evidence="6">
    <location>
        <begin position="86"/>
        <end position="419"/>
    </location>
</feature>
<dbReference type="Gene3D" id="2.60.40.1180">
    <property type="entry name" value="Golgi alpha-mannosidase II"/>
    <property type="match status" value="1"/>
</dbReference>
<dbReference type="RefSeq" id="WP_380041631.1">
    <property type="nucleotide sequence ID" value="NZ_JBHSEH010000024.1"/>
</dbReference>
<dbReference type="Pfam" id="PF02055">
    <property type="entry name" value="Glyco_hydro_30"/>
    <property type="match status" value="1"/>
</dbReference>
<dbReference type="Proteomes" id="UP001595998">
    <property type="component" value="Unassembled WGS sequence"/>
</dbReference>
<dbReference type="SUPFAM" id="SSF51445">
    <property type="entry name" value="(Trans)glycosidases"/>
    <property type="match status" value="1"/>
</dbReference>
<accession>A0ABV8XSC2</accession>
<dbReference type="InterPro" id="IPR033452">
    <property type="entry name" value="GH30_C"/>
</dbReference>
<dbReference type="InterPro" id="IPR033453">
    <property type="entry name" value="Glyco_hydro_30_TIM-barrel"/>
</dbReference>
<protein>
    <submittedName>
        <fullName evidence="8">Glycoside hydrolase family 30 beta sandwich domain-containing protein</fullName>
    </submittedName>
</protein>
<proteinExistence type="inferred from homology"/>
<dbReference type="Pfam" id="PF17189">
    <property type="entry name" value="Glyco_hydro_30C"/>
    <property type="match status" value="1"/>
</dbReference>
<dbReference type="EMBL" id="JBHSEH010000024">
    <property type="protein sequence ID" value="MFC4427796.1"/>
    <property type="molecule type" value="Genomic_DNA"/>
</dbReference>
<gene>
    <name evidence="8" type="ORF">ACFOZ9_16375</name>
</gene>
<feature type="domain" description="Glycosyl hydrolase family 30 beta sandwich" evidence="7">
    <location>
        <begin position="422"/>
        <end position="483"/>
    </location>
</feature>
<dbReference type="GO" id="GO:0016787">
    <property type="term" value="F:hydrolase activity"/>
    <property type="evidence" value="ECO:0007669"/>
    <property type="project" value="UniProtKB-KW"/>
</dbReference>
<dbReference type="Gene3D" id="3.20.20.80">
    <property type="entry name" value="Glycosidases"/>
    <property type="match status" value="1"/>
</dbReference>
<evidence type="ECO:0000256" key="3">
    <source>
        <dbReference type="ARBA" id="ARBA00022801"/>
    </source>
</evidence>
<evidence type="ECO:0000256" key="5">
    <source>
        <dbReference type="SAM" id="SignalP"/>
    </source>
</evidence>
<organism evidence="8 9">
    <name type="scientific">Deinococcus navajonensis</name>
    <dbReference type="NCBI Taxonomy" id="309884"/>
    <lineage>
        <taxon>Bacteria</taxon>
        <taxon>Thermotogati</taxon>
        <taxon>Deinococcota</taxon>
        <taxon>Deinococci</taxon>
        <taxon>Deinococcales</taxon>
        <taxon>Deinococcaceae</taxon>
        <taxon>Deinococcus</taxon>
    </lineage>
</organism>
<evidence type="ECO:0000256" key="4">
    <source>
        <dbReference type="RuleBase" id="RU361188"/>
    </source>
</evidence>
<evidence type="ECO:0000259" key="7">
    <source>
        <dbReference type="Pfam" id="PF17189"/>
    </source>
</evidence>
<dbReference type="PROSITE" id="PS51257">
    <property type="entry name" value="PROKAR_LIPOPROTEIN"/>
    <property type="match status" value="1"/>
</dbReference>
<feature type="signal peptide" evidence="5">
    <location>
        <begin position="1"/>
        <end position="20"/>
    </location>
</feature>
<evidence type="ECO:0000256" key="2">
    <source>
        <dbReference type="ARBA" id="ARBA00022729"/>
    </source>
</evidence>
<dbReference type="InterPro" id="IPR013780">
    <property type="entry name" value="Glyco_hydro_b"/>
</dbReference>
<reference evidence="9" key="1">
    <citation type="journal article" date="2019" name="Int. J. Syst. Evol. Microbiol.">
        <title>The Global Catalogue of Microorganisms (GCM) 10K type strain sequencing project: providing services to taxonomists for standard genome sequencing and annotation.</title>
        <authorList>
            <consortium name="The Broad Institute Genomics Platform"/>
            <consortium name="The Broad Institute Genome Sequencing Center for Infectious Disease"/>
            <person name="Wu L."/>
            <person name="Ma J."/>
        </authorList>
    </citation>
    <scope>NUCLEOTIDE SEQUENCE [LARGE SCALE GENOMIC DNA]</scope>
    <source>
        <strain evidence="9">CCUG 56029</strain>
    </source>
</reference>
<keyword evidence="9" id="KW-1185">Reference proteome</keyword>
<evidence type="ECO:0000256" key="1">
    <source>
        <dbReference type="ARBA" id="ARBA00005382"/>
    </source>
</evidence>
<dbReference type="InterPro" id="IPR017853">
    <property type="entry name" value="GH"/>
</dbReference>
<keyword evidence="2 5" id="KW-0732">Signal</keyword>
<evidence type="ECO:0000313" key="8">
    <source>
        <dbReference type="EMBL" id="MFC4427796.1"/>
    </source>
</evidence>
<dbReference type="PANTHER" id="PTHR11069:SF23">
    <property type="entry name" value="LYSOSOMAL ACID GLUCOSYLCERAMIDASE"/>
    <property type="match status" value="1"/>
</dbReference>